<dbReference type="EC" id="2.1.1.80" evidence="2"/>
<accession>A0A0F6W6K5</accession>
<proteinExistence type="predicted"/>
<dbReference type="PIRSF" id="PIRSF000410">
    <property type="entry name" value="CheR"/>
    <property type="match status" value="1"/>
</dbReference>
<evidence type="ECO:0000256" key="5">
    <source>
        <dbReference type="ARBA" id="ARBA00022691"/>
    </source>
</evidence>
<evidence type="ECO:0000313" key="7">
    <source>
        <dbReference type="EMBL" id="AKF08565.1"/>
    </source>
</evidence>
<evidence type="ECO:0000256" key="2">
    <source>
        <dbReference type="ARBA" id="ARBA00012534"/>
    </source>
</evidence>
<protein>
    <recommendedName>
        <fullName evidence="2">protein-glutamate O-methyltransferase</fullName>
        <ecNumber evidence="2">2.1.1.80</ecNumber>
    </recommendedName>
</protein>
<dbReference type="Gene3D" id="1.10.155.10">
    <property type="entry name" value="Chemotaxis receptor methyltransferase CheR, N-terminal domain"/>
    <property type="match status" value="1"/>
</dbReference>
<dbReference type="SUPFAM" id="SSF47757">
    <property type="entry name" value="Chemotaxis receptor methyltransferase CheR, N-terminal domain"/>
    <property type="match status" value="1"/>
</dbReference>
<dbReference type="InterPro" id="IPR022641">
    <property type="entry name" value="CheR_N"/>
</dbReference>
<keyword evidence="8" id="KW-1185">Reference proteome</keyword>
<dbReference type="PANTHER" id="PTHR24422:SF10">
    <property type="entry name" value="CHEMOTAXIS PROTEIN METHYLTRANSFERASE 2"/>
    <property type="match status" value="1"/>
</dbReference>
<organism evidence="7 8">
    <name type="scientific">Sandaracinus amylolyticus</name>
    <dbReference type="NCBI Taxonomy" id="927083"/>
    <lineage>
        <taxon>Bacteria</taxon>
        <taxon>Pseudomonadati</taxon>
        <taxon>Myxococcota</taxon>
        <taxon>Polyangia</taxon>
        <taxon>Polyangiales</taxon>
        <taxon>Sandaracinaceae</taxon>
        <taxon>Sandaracinus</taxon>
    </lineage>
</organism>
<dbReference type="InterPro" id="IPR022642">
    <property type="entry name" value="CheR_C"/>
</dbReference>
<keyword evidence="3 7" id="KW-0489">Methyltransferase</keyword>
<dbReference type="PRINTS" id="PR00996">
    <property type="entry name" value="CHERMTFRASE"/>
</dbReference>
<dbReference type="PROSITE" id="PS50123">
    <property type="entry name" value="CHER"/>
    <property type="match status" value="1"/>
</dbReference>
<dbReference type="STRING" id="927083.DB32_005714"/>
<dbReference type="InterPro" id="IPR036804">
    <property type="entry name" value="CheR_N_sf"/>
</dbReference>
<dbReference type="Pfam" id="PF01739">
    <property type="entry name" value="CheR"/>
    <property type="match status" value="1"/>
</dbReference>
<dbReference type="InterPro" id="IPR026024">
    <property type="entry name" value="Chemotaxis_MeTrfase_CheR"/>
</dbReference>
<dbReference type="InterPro" id="IPR000780">
    <property type="entry name" value="CheR_MeTrfase"/>
</dbReference>
<dbReference type="EMBL" id="CP011125">
    <property type="protein sequence ID" value="AKF08565.1"/>
    <property type="molecule type" value="Genomic_DNA"/>
</dbReference>
<dbReference type="RefSeq" id="WP_240481260.1">
    <property type="nucleotide sequence ID" value="NZ_CP011125.1"/>
</dbReference>
<dbReference type="GO" id="GO:0008983">
    <property type="term" value="F:protein-glutamate O-methyltransferase activity"/>
    <property type="evidence" value="ECO:0007669"/>
    <property type="project" value="UniProtKB-EC"/>
</dbReference>
<dbReference type="SMART" id="SM00138">
    <property type="entry name" value="MeTrc"/>
    <property type="match status" value="1"/>
</dbReference>
<reference evidence="7 8" key="1">
    <citation type="submission" date="2015-03" db="EMBL/GenBank/DDBJ databases">
        <title>Genome assembly of Sandaracinus amylolyticus DSM 53668.</title>
        <authorList>
            <person name="Sharma G."/>
            <person name="Subramanian S."/>
        </authorList>
    </citation>
    <scope>NUCLEOTIDE SEQUENCE [LARGE SCALE GENOMIC DNA]</scope>
    <source>
        <strain evidence="7 8">DSM 53668</strain>
    </source>
</reference>
<dbReference type="InterPro" id="IPR029063">
    <property type="entry name" value="SAM-dependent_MTases_sf"/>
</dbReference>
<dbReference type="SUPFAM" id="SSF53335">
    <property type="entry name" value="S-adenosyl-L-methionine-dependent methyltransferases"/>
    <property type="match status" value="1"/>
</dbReference>
<name>A0A0F6W6K5_9BACT</name>
<evidence type="ECO:0000313" key="8">
    <source>
        <dbReference type="Proteomes" id="UP000034883"/>
    </source>
</evidence>
<evidence type="ECO:0000256" key="1">
    <source>
        <dbReference type="ARBA" id="ARBA00001541"/>
    </source>
</evidence>
<dbReference type="Pfam" id="PF03705">
    <property type="entry name" value="CheR_N"/>
    <property type="match status" value="1"/>
</dbReference>
<dbReference type="Gene3D" id="3.40.50.150">
    <property type="entry name" value="Vaccinia Virus protein VP39"/>
    <property type="match status" value="1"/>
</dbReference>
<dbReference type="InterPro" id="IPR050903">
    <property type="entry name" value="Bact_Chemotaxis_MeTrfase"/>
</dbReference>
<dbReference type="GO" id="GO:0032259">
    <property type="term" value="P:methylation"/>
    <property type="evidence" value="ECO:0007669"/>
    <property type="project" value="UniProtKB-KW"/>
</dbReference>
<keyword evidence="4 7" id="KW-0808">Transferase</keyword>
<gene>
    <name evidence="7" type="ORF">DB32_005714</name>
</gene>
<keyword evidence="5" id="KW-0949">S-adenosyl-L-methionine</keyword>
<dbReference type="AlphaFoldDB" id="A0A0F6W6K5"/>
<dbReference type="Proteomes" id="UP000034883">
    <property type="component" value="Chromosome"/>
</dbReference>
<evidence type="ECO:0000259" key="6">
    <source>
        <dbReference type="PROSITE" id="PS50123"/>
    </source>
</evidence>
<comment type="catalytic activity">
    <reaction evidence="1">
        <text>L-glutamyl-[protein] + S-adenosyl-L-methionine = [protein]-L-glutamate 5-O-methyl ester + S-adenosyl-L-homocysteine</text>
        <dbReference type="Rhea" id="RHEA:24452"/>
        <dbReference type="Rhea" id="RHEA-COMP:10208"/>
        <dbReference type="Rhea" id="RHEA-COMP:10311"/>
        <dbReference type="ChEBI" id="CHEBI:29973"/>
        <dbReference type="ChEBI" id="CHEBI:57856"/>
        <dbReference type="ChEBI" id="CHEBI:59789"/>
        <dbReference type="ChEBI" id="CHEBI:82795"/>
        <dbReference type="EC" id="2.1.1.80"/>
    </reaction>
</comment>
<sequence length="296" mass="34114">MSILFDSGPKLKIEEFRLLRDLVNRYSGMHFDDASMFVFERRLRDRLRALDLPDFTAYYHHLRYHPSAPAELEDAVEALVTNETYFFREEYQLRAFRNDLLPSIYEQALSRGTKRIMLWSAGCSTGEEVYTLAILVARSGLFDGWDVRVFGNDISRRVLATARRAVYPPSSFRAMPPEYAEFFVEEDGGMRVIPRIRAMCQFGHLNLLDGDKTTLLGRVDAIFCRNVLIYFDTASRKKVIDTFYERLHPGGHLLLGHSESLLHVSTAFELAHLSSDMVYRRPLEGSARARRDGGER</sequence>
<feature type="domain" description="CheR-type methyltransferase" evidence="6">
    <location>
        <begin position="4"/>
        <end position="284"/>
    </location>
</feature>
<evidence type="ECO:0000256" key="3">
    <source>
        <dbReference type="ARBA" id="ARBA00022603"/>
    </source>
</evidence>
<dbReference type="PANTHER" id="PTHR24422">
    <property type="entry name" value="CHEMOTAXIS PROTEIN METHYLTRANSFERASE"/>
    <property type="match status" value="1"/>
</dbReference>
<evidence type="ECO:0000256" key="4">
    <source>
        <dbReference type="ARBA" id="ARBA00022679"/>
    </source>
</evidence>
<dbReference type="KEGG" id="samy:DB32_005714"/>